<keyword evidence="2" id="KW-1185">Reference proteome</keyword>
<dbReference type="PANTHER" id="PTHR35068">
    <property type="entry name" value="BEN DOMAIN-CONTAINING PROTEIN 7"/>
    <property type="match status" value="1"/>
</dbReference>
<dbReference type="EMBL" id="JAMKFB020000018">
    <property type="protein sequence ID" value="KAL0167685.1"/>
    <property type="molecule type" value="Genomic_DNA"/>
</dbReference>
<gene>
    <name evidence="1" type="ORF">M9458_035907</name>
</gene>
<protein>
    <submittedName>
        <fullName evidence="1">Uncharacterized protein</fullName>
    </submittedName>
</protein>
<dbReference type="InterPro" id="IPR053072">
    <property type="entry name" value="BEN_domain_protein_7"/>
</dbReference>
<accession>A0ABD0P1L5</accession>
<organism evidence="1 2">
    <name type="scientific">Cirrhinus mrigala</name>
    <name type="common">Mrigala</name>
    <dbReference type="NCBI Taxonomy" id="683832"/>
    <lineage>
        <taxon>Eukaryota</taxon>
        <taxon>Metazoa</taxon>
        <taxon>Chordata</taxon>
        <taxon>Craniata</taxon>
        <taxon>Vertebrata</taxon>
        <taxon>Euteleostomi</taxon>
        <taxon>Actinopterygii</taxon>
        <taxon>Neopterygii</taxon>
        <taxon>Teleostei</taxon>
        <taxon>Ostariophysi</taxon>
        <taxon>Cypriniformes</taxon>
        <taxon>Cyprinidae</taxon>
        <taxon>Labeoninae</taxon>
        <taxon>Labeonini</taxon>
        <taxon>Cirrhinus</taxon>
    </lineage>
</organism>
<proteinExistence type="predicted"/>
<dbReference type="AlphaFoldDB" id="A0ABD0P1L5"/>
<feature type="non-terminal residue" evidence="1">
    <location>
        <position position="88"/>
    </location>
</feature>
<dbReference type="Proteomes" id="UP001529510">
    <property type="component" value="Unassembled WGS sequence"/>
</dbReference>
<reference evidence="1 2" key="1">
    <citation type="submission" date="2024-05" db="EMBL/GenBank/DDBJ databases">
        <title>Genome sequencing and assembly of Indian major carp, Cirrhinus mrigala (Hamilton, 1822).</title>
        <authorList>
            <person name="Mohindra V."/>
            <person name="Chowdhury L.M."/>
            <person name="Lal K."/>
            <person name="Jena J.K."/>
        </authorList>
    </citation>
    <scope>NUCLEOTIDE SEQUENCE [LARGE SCALE GENOMIC DNA]</scope>
    <source>
        <strain evidence="1">CM1030</strain>
        <tissue evidence="1">Blood</tissue>
    </source>
</reference>
<evidence type="ECO:0000313" key="2">
    <source>
        <dbReference type="Proteomes" id="UP001529510"/>
    </source>
</evidence>
<sequence>DEGMEIKKQITGMMRLLSDKTGRVYQRVGREGETLKQEPQEEALSLPVAQTPTPEHLQYGWSSVLMAHGQYGTRSKTQRMLNHSKTSG</sequence>
<name>A0ABD0P1L5_CIRMR</name>
<dbReference type="PANTHER" id="PTHR35068:SF1">
    <property type="entry name" value="BEN DOMAIN-CONTAINING PROTEIN 7"/>
    <property type="match status" value="1"/>
</dbReference>
<evidence type="ECO:0000313" key="1">
    <source>
        <dbReference type="EMBL" id="KAL0167685.1"/>
    </source>
</evidence>
<comment type="caution">
    <text evidence="1">The sequence shown here is derived from an EMBL/GenBank/DDBJ whole genome shotgun (WGS) entry which is preliminary data.</text>
</comment>
<feature type="non-terminal residue" evidence="1">
    <location>
        <position position="1"/>
    </location>
</feature>